<dbReference type="Proteomes" id="UP000324632">
    <property type="component" value="Chromosome 10"/>
</dbReference>
<sequence>MEPGVGAVCTALRPQEPRIPGLARVASLLLPLELDPGVERRFVRAGCQSPSDAASDVSSTSHIVSECVREDPDGMPPPVGERLEERIGVRSAREHLAGGFTFAEFPISLTLLTWVVIRAVATDVTAQTTDVTPLAMGSDLCGDVSETSCSPVPSAFCLWVRNGGSHVHQGPLSGESCLCPLDLPTWWDHGLSPDMAFKYFTTRVQPQSPGNSSAGDKKESNLSLLELTKGGGSSAGGANHLLRGSPEGRLAPPFYLPGGTTARTVDLRVVTAVVCLRPHTSPGCEVGSPSTVQWSVRSAVRTPGENGKTLRVSGRQALTRPGFGDEAGVVPYRPIRAVAVKVRARCCPPWGLLVSVPSRKKVADGVEVSPLDLCYRGAACGGSGTGADVEGVLG</sequence>
<reference evidence="1 2" key="1">
    <citation type="journal article" date="2019" name="Mol. Ecol. Resour.">
        <title>Chromosome-level genome assembly of Triplophysa tibetana, a fish adapted to the harsh high-altitude environment of the Tibetan Plateau.</title>
        <authorList>
            <person name="Yang X."/>
            <person name="Liu H."/>
            <person name="Ma Z."/>
            <person name="Zou Y."/>
            <person name="Zou M."/>
            <person name="Mao Y."/>
            <person name="Li X."/>
            <person name="Wang H."/>
            <person name="Chen T."/>
            <person name="Wang W."/>
            <person name="Yang R."/>
        </authorList>
    </citation>
    <scope>NUCLEOTIDE SEQUENCE [LARGE SCALE GENOMIC DNA]</scope>
    <source>
        <strain evidence="1">TTIB1903HZAU</strain>
        <tissue evidence="1">Muscle</tissue>
    </source>
</reference>
<evidence type="ECO:0000313" key="1">
    <source>
        <dbReference type="EMBL" id="KAA0715922.1"/>
    </source>
</evidence>
<keyword evidence="2" id="KW-1185">Reference proteome</keyword>
<protein>
    <submittedName>
        <fullName evidence="1">Uncharacterized protein</fullName>
    </submittedName>
</protein>
<gene>
    <name evidence="1" type="ORF">E1301_Tti007045</name>
</gene>
<name>A0A5A9P294_9TELE</name>
<accession>A0A5A9P294</accession>
<evidence type="ECO:0000313" key="2">
    <source>
        <dbReference type="Proteomes" id="UP000324632"/>
    </source>
</evidence>
<organism evidence="1 2">
    <name type="scientific">Triplophysa tibetana</name>
    <dbReference type="NCBI Taxonomy" id="1572043"/>
    <lineage>
        <taxon>Eukaryota</taxon>
        <taxon>Metazoa</taxon>
        <taxon>Chordata</taxon>
        <taxon>Craniata</taxon>
        <taxon>Vertebrata</taxon>
        <taxon>Euteleostomi</taxon>
        <taxon>Actinopterygii</taxon>
        <taxon>Neopterygii</taxon>
        <taxon>Teleostei</taxon>
        <taxon>Ostariophysi</taxon>
        <taxon>Cypriniformes</taxon>
        <taxon>Nemacheilidae</taxon>
        <taxon>Triplophysa</taxon>
    </lineage>
</organism>
<comment type="caution">
    <text evidence="1">The sequence shown here is derived from an EMBL/GenBank/DDBJ whole genome shotgun (WGS) entry which is preliminary data.</text>
</comment>
<dbReference type="EMBL" id="SOYY01000010">
    <property type="protein sequence ID" value="KAA0715922.1"/>
    <property type="molecule type" value="Genomic_DNA"/>
</dbReference>
<proteinExistence type="predicted"/>
<dbReference type="AlphaFoldDB" id="A0A5A9P294"/>